<evidence type="ECO:0000313" key="3">
    <source>
        <dbReference type="Proteomes" id="UP000034723"/>
    </source>
</evidence>
<dbReference type="SUPFAM" id="SSF50475">
    <property type="entry name" value="FMN-binding split barrel"/>
    <property type="match status" value="1"/>
</dbReference>
<evidence type="ECO:0000259" key="1">
    <source>
        <dbReference type="Pfam" id="PF01243"/>
    </source>
</evidence>
<dbReference type="Proteomes" id="UP000034723">
    <property type="component" value="Chromosome"/>
</dbReference>
<feature type="domain" description="Pyridoxamine 5'-phosphate oxidase N-terminal" evidence="1">
    <location>
        <begin position="2"/>
        <end position="136"/>
    </location>
</feature>
<protein>
    <submittedName>
        <fullName evidence="2">Putative flavin-nucleotide-binding protein</fullName>
    </submittedName>
</protein>
<keyword evidence="3" id="KW-1185">Reference proteome</keyword>
<name>A0A0F7DBM3_9EURY</name>
<dbReference type="EMBL" id="CP011267">
    <property type="protein sequence ID" value="AKG91341.1"/>
    <property type="molecule type" value="Genomic_DNA"/>
</dbReference>
<dbReference type="Pfam" id="PF01243">
    <property type="entry name" value="PNPOx_N"/>
    <property type="match status" value="1"/>
</dbReference>
<dbReference type="OrthoDB" id="4669at2157"/>
<dbReference type="HOGENOM" id="CLU_1773083_0_0_2"/>
<dbReference type="InterPro" id="IPR012349">
    <property type="entry name" value="Split_barrel_FMN-bd"/>
</dbReference>
<dbReference type="Gene3D" id="2.30.110.10">
    <property type="entry name" value="Electron Transport, Fmn-binding Protein, Chain A"/>
    <property type="match status" value="1"/>
</dbReference>
<dbReference type="KEGG" id="gah:GAH_01357"/>
<reference evidence="2 3" key="1">
    <citation type="submission" date="2015-04" db="EMBL/GenBank/DDBJ databases">
        <title>The complete genome sequence of the hyperthermophilic, obligate iron-reducing archaeon Geoglobus ahangari strain 234T.</title>
        <authorList>
            <person name="Manzella M.P."/>
            <person name="Holmes D.E."/>
            <person name="Rocheleau J.M."/>
            <person name="Chung A."/>
            <person name="Reguera G."/>
            <person name="Kashefi K."/>
        </authorList>
    </citation>
    <scope>NUCLEOTIDE SEQUENCE [LARGE SCALE GENOMIC DNA]</scope>
    <source>
        <strain evidence="2 3">234</strain>
    </source>
</reference>
<dbReference type="AlphaFoldDB" id="A0A0F7DBM3"/>
<accession>A0A0F7DBM3</accession>
<proteinExistence type="predicted"/>
<gene>
    <name evidence="2" type="ORF">GAH_01357</name>
</gene>
<sequence>MLPQEVRELLNTNYFGYLCTRGEYPHITPIFFTYDQRSSIHFMSEFKSKKVRNILRDSRVALVVDVRDESDPFNNEGVLISGFAKIYLPGESVMEDYDIVYTTYELFKSKYSKFVEFEEKGDVVVEIRIKRVSYWKGTRFKSFRVSED</sequence>
<dbReference type="InterPro" id="IPR011576">
    <property type="entry name" value="Pyridox_Oxase_N"/>
</dbReference>
<dbReference type="GeneID" id="24803929"/>
<dbReference type="InParanoid" id="A0A0F7DBM3"/>
<dbReference type="RefSeq" id="WP_048095541.1">
    <property type="nucleotide sequence ID" value="NZ_CP011267.1"/>
</dbReference>
<evidence type="ECO:0000313" key="2">
    <source>
        <dbReference type="EMBL" id="AKG91341.1"/>
    </source>
</evidence>
<organism evidence="2 3">
    <name type="scientific">Geoglobus ahangari</name>
    <dbReference type="NCBI Taxonomy" id="113653"/>
    <lineage>
        <taxon>Archaea</taxon>
        <taxon>Methanobacteriati</taxon>
        <taxon>Methanobacteriota</taxon>
        <taxon>Archaeoglobi</taxon>
        <taxon>Archaeoglobales</taxon>
        <taxon>Archaeoglobaceae</taxon>
        <taxon>Geoglobus</taxon>
    </lineage>
</organism>